<feature type="domain" description="Pyrroloquinoline quinone-dependent pyranose dehydrogenase beta-propeller" evidence="2">
    <location>
        <begin position="78"/>
        <end position="462"/>
    </location>
</feature>
<dbReference type="EMBL" id="JAUYVH010000005">
    <property type="protein sequence ID" value="MDQ9170741.1"/>
    <property type="molecule type" value="Genomic_DNA"/>
</dbReference>
<dbReference type="SUPFAM" id="SSF50952">
    <property type="entry name" value="Soluble quinoprotein glucose dehydrogenase"/>
    <property type="match status" value="1"/>
</dbReference>
<keyword evidence="4" id="KW-1185">Reference proteome</keyword>
<evidence type="ECO:0000313" key="4">
    <source>
        <dbReference type="Proteomes" id="UP001225596"/>
    </source>
</evidence>
<dbReference type="PANTHER" id="PTHR19328">
    <property type="entry name" value="HEDGEHOG-INTERACTING PROTEIN"/>
    <property type="match status" value="1"/>
</dbReference>
<dbReference type="InterPro" id="IPR011041">
    <property type="entry name" value="Quinoprot_gluc/sorb_DH_b-prop"/>
</dbReference>
<proteinExistence type="predicted"/>
<organism evidence="3 4">
    <name type="scientific">Keguizhuia sedimenti</name>
    <dbReference type="NCBI Taxonomy" id="3064264"/>
    <lineage>
        <taxon>Bacteria</taxon>
        <taxon>Pseudomonadati</taxon>
        <taxon>Pseudomonadota</taxon>
        <taxon>Betaproteobacteria</taxon>
        <taxon>Burkholderiales</taxon>
        <taxon>Oxalobacteraceae</taxon>
        <taxon>Keguizhuia</taxon>
    </lineage>
</organism>
<dbReference type="Proteomes" id="UP001225596">
    <property type="component" value="Unassembled WGS sequence"/>
</dbReference>
<gene>
    <name evidence="3" type="ORF">Q8A64_10005</name>
</gene>
<protein>
    <submittedName>
        <fullName evidence="3">PQQ-dependent sugar dehydrogenase</fullName>
    </submittedName>
</protein>
<reference evidence="3 4" key="1">
    <citation type="submission" date="2023-08" db="EMBL/GenBank/DDBJ databases">
        <title>Oxalobacteraceae gen .nov., isolated from river sludge outside the plant.</title>
        <authorList>
            <person name="Zhao S.Y."/>
        </authorList>
    </citation>
    <scope>NUCLEOTIDE SEQUENCE [LARGE SCALE GENOMIC DNA]</scope>
    <source>
        <strain evidence="3 4">R-40</strain>
    </source>
</reference>
<evidence type="ECO:0000313" key="3">
    <source>
        <dbReference type="EMBL" id="MDQ9170741.1"/>
    </source>
</evidence>
<feature type="chain" id="PRO_5046273914" evidence="1">
    <location>
        <begin position="26"/>
        <end position="465"/>
    </location>
</feature>
<dbReference type="Pfam" id="PF22807">
    <property type="entry name" value="TrAA12"/>
    <property type="match status" value="1"/>
</dbReference>
<evidence type="ECO:0000256" key="1">
    <source>
        <dbReference type="SAM" id="SignalP"/>
    </source>
</evidence>
<dbReference type="PANTHER" id="PTHR19328:SF53">
    <property type="entry name" value="MEMBRANE PROTEIN"/>
    <property type="match status" value="1"/>
</dbReference>
<evidence type="ECO:0000259" key="2">
    <source>
        <dbReference type="Pfam" id="PF22807"/>
    </source>
</evidence>
<dbReference type="Gene3D" id="2.120.10.30">
    <property type="entry name" value="TolB, C-terminal domain"/>
    <property type="match status" value="1"/>
</dbReference>
<dbReference type="InterPro" id="IPR011042">
    <property type="entry name" value="6-blade_b-propeller_TolB-like"/>
</dbReference>
<feature type="signal peptide" evidence="1">
    <location>
        <begin position="1"/>
        <end position="25"/>
    </location>
</feature>
<dbReference type="RefSeq" id="WP_338436679.1">
    <property type="nucleotide sequence ID" value="NZ_JAUYVH010000005.1"/>
</dbReference>
<dbReference type="InterPro" id="IPR054539">
    <property type="entry name" value="Beta-prop_PDH"/>
</dbReference>
<keyword evidence="1" id="KW-0732">Signal</keyword>
<dbReference type="PROSITE" id="PS51257">
    <property type="entry name" value="PROKAR_LIPOPROTEIN"/>
    <property type="match status" value="1"/>
</dbReference>
<accession>A0ABU1BP23</accession>
<sequence length="465" mass="49630">MKNNQTVTQSVRLLASCCAALLLLASCGGGGGGGGGSDTGGGGASGPNNVSAATVTQIMEVPSDLASPPFDTPRTVRVPPGFKLKLWARVDNARFMALAPNGDVLVTNPGAGTITLLRETGNGSTEEFQFAAGLLRPHDMVFHQVGGVTYLYIAESNQVSRAIYQNGDTNLRDREVIVANLPDESTTELQGAYAHRLKNIALSSDNHLFVSIASSCNACAEDSVSDPVRGAIYQYNADGSNPRLYARGIRNAEGLDFIPGTQDLWITVANRDEMLYPFNNDFDGDGSDDYGKLIQSFVDFNPPELFTRVRAGANYGWPYCNALPNDSMSNLELVADVEFNPDGSVLDCSTVERPTKGMRAHSTALGLSFLHDTAVPAAYRRGAVTALHGCWNCSRFDAGYKVSYFPFDDAGNSGAEVELVTGFVANPDDKSTIWGRPVDVIADAKGRLLISDDLADAIYVLEPSS</sequence>
<comment type="caution">
    <text evidence="3">The sequence shown here is derived from an EMBL/GenBank/DDBJ whole genome shotgun (WGS) entry which is preliminary data.</text>
</comment>
<name>A0ABU1BP23_9BURK</name>